<keyword evidence="4 11" id="KW-0138">CF(0)</keyword>
<dbReference type="Gene3D" id="1.20.120.220">
    <property type="entry name" value="ATP synthase, F0 complex, subunit A"/>
    <property type="match status" value="1"/>
</dbReference>
<keyword evidence="9 11" id="KW-0472">Membrane</keyword>
<dbReference type="eggNOG" id="COG0356">
    <property type="taxonomic scope" value="Bacteria"/>
</dbReference>
<dbReference type="PANTHER" id="PTHR11410:SF0">
    <property type="entry name" value="ATP SYNTHASE SUBUNIT A"/>
    <property type="match status" value="1"/>
</dbReference>
<reference evidence="13 14" key="1">
    <citation type="journal article" date="2012" name="J. Bacteriol.">
        <title>Genome Sequence of the Fish Pathogen Flavobacterium columnare ATCC 49512.</title>
        <authorList>
            <person name="Tekedar H.C."/>
            <person name="Karsi A."/>
            <person name="Gillaspy A.F."/>
            <person name="Dyer D.W."/>
            <person name="Benton N.R."/>
            <person name="Zaitshik J."/>
            <person name="Vamenta S."/>
            <person name="Banes M.M."/>
            <person name="Gulsoy N."/>
            <person name="Aboko-Cole M."/>
            <person name="Waldbieser G.C."/>
            <person name="Lawrence M.L."/>
        </authorList>
    </citation>
    <scope>NUCLEOTIDE SEQUENCE [LARGE SCALE GENOMIC DNA]</scope>
    <source>
        <strain evidence="14">ATCC 49512 / CIP 103533 / TG 44/87</strain>
    </source>
</reference>
<dbReference type="CDD" id="cd00310">
    <property type="entry name" value="ATP-synt_Fo_a_6"/>
    <property type="match status" value="1"/>
</dbReference>
<name>G8X7W4_FLACA</name>
<evidence type="ECO:0000256" key="6">
    <source>
        <dbReference type="ARBA" id="ARBA00022781"/>
    </source>
</evidence>
<dbReference type="HAMAP" id="MF_01393">
    <property type="entry name" value="ATP_synth_a_bact"/>
    <property type="match status" value="1"/>
</dbReference>
<dbReference type="PRINTS" id="PR00123">
    <property type="entry name" value="ATPASEA"/>
</dbReference>
<feature type="transmembrane region" description="Helical" evidence="11">
    <location>
        <begin position="270"/>
        <end position="291"/>
    </location>
</feature>
<feature type="transmembrane region" description="Helical" evidence="11">
    <location>
        <begin position="42"/>
        <end position="62"/>
    </location>
</feature>
<keyword evidence="11" id="KW-1003">Cell membrane</keyword>
<evidence type="ECO:0000256" key="11">
    <source>
        <dbReference type="HAMAP-Rule" id="MF_01393"/>
    </source>
</evidence>
<keyword evidence="3 11" id="KW-0813">Transport</keyword>
<organism evidence="13 14">
    <name type="scientific">Flavobacterium columnare (strain ATCC 49512 / CIP 103533 / TG 44/87)</name>
    <dbReference type="NCBI Taxonomy" id="1041826"/>
    <lineage>
        <taxon>Bacteria</taxon>
        <taxon>Pseudomonadati</taxon>
        <taxon>Bacteroidota</taxon>
        <taxon>Flavobacteriia</taxon>
        <taxon>Flavobacteriales</taxon>
        <taxon>Flavobacteriaceae</taxon>
        <taxon>Flavobacterium</taxon>
    </lineage>
</organism>
<dbReference type="AlphaFoldDB" id="G8X7W4"/>
<evidence type="ECO:0000256" key="1">
    <source>
        <dbReference type="ARBA" id="ARBA00004141"/>
    </source>
</evidence>
<keyword evidence="11" id="KW-0997">Cell inner membrane</keyword>
<dbReference type="KEGG" id="fco:FCOL_08160"/>
<comment type="subunit">
    <text evidence="11">F-type ATPases have 2 components, CF(1) - the catalytic core - and CF(0) - the membrane proton channel. CF(1) has five subunits: alpha(3), beta(3), gamma(1), delta(1), epsilon(1). CF(0) has three main subunits: a(1), b(2) and c(9-12). The alpha and beta chains form an alternating ring which encloses part of the gamma chain. CF(1) is attached to CF(0) by a central stalk formed by the gamma and epsilon chains, while a peripheral stalk is formed by the delta and b chains.</text>
</comment>
<evidence type="ECO:0000256" key="4">
    <source>
        <dbReference type="ARBA" id="ARBA00022547"/>
    </source>
</evidence>
<dbReference type="GO" id="GO:0046933">
    <property type="term" value="F:proton-transporting ATP synthase activity, rotational mechanism"/>
    <property type="evidence" value="ECO:0007669"/>
    <property type="project" value="UniProtKB-UniRule"/>
</dbReference>
<dbReference type="HOGENOM" id="CLU_041018_0_0_10"/>
<evidence type="ECO:0000256" key="5">
    <source>
        <dbReference type="ARBA" id="ARBA00022692"/>
    </source>
</evidence>
<comment type="subcellular location">
    <subcellularLocation>
        <location evidence="11">Cell inner membrane</location>
        <topology evidence="11">Multi-pass membrane protein</topology>
    </subcellularLocation>
    <subcellularLocation>
        <location evidence="12">Cell membrane</location>
        <topology evidence="12">Multi-pass membrane protein</topology>
    </subcellularLocation>
    <subcellularLocation>
        <location evidence="1">Membrane</location>
        <topology evidence="1">Multi-pass membrane protein</topology>
    </subcellularLocation>
</comment>
<keyword evidence="5 11" id="KW-0812">Transmembrane</keyword>
<comment type="similarity">
    <text evidence="2 11 12">Belongs to the ATPase A chain family.</text>
</comment>
<gene>
    <name evidence="11" type="primary">atpB</name>
    <name evidence="13" type="ordered locus">FCOL_08160</name>
</gene>
<dbReference type="GO" id="GO:0045259">
    <property type="term" value="C:proton-transporting ATP synthase complex"/>
    <property type="evidence" value="ECO:0007669"/>
    <property type="project" value="UniProtKB-KW"/>
</dbReference>
<evidence type="ECO:0000256" key="7">
    <source>
        <dbReference type="ARBA" id="ARBA00022989"/>
    </source>
</evidence>
<feature type="transmembrane region" description="Helical" evidence="11">
    <location>
        <begin position="389"/>
        <end position="412"/>
    </location>
</feature>
<feature type="transmembrane region" description="Helical" evidence="11">
    <location>
        <begin position="208"/>
        <end position="226"/>
    </location>
</feature>
<sequence>MNTDSYIFFSAIVFHINKKCTFAPKFTNIEILFPMMITRKPVSLLMSAFIGLFSWVAMANPMTDSTHGTSKPAHEAHAVVHDTAHAEGAHATAAHEASHGGPVDEKPEVQAFIKHHLLDSHDFNLYVDGETGHHVGFPLPVILVDNGLHVFMSSAFHNEKELAEVDGNFYKMVHGVIYKSDVEGTITNDPHGHPTNAKPLDFSITKNVFSLLVTAILIFFAFTSLAKTYKKGNALPTGFGRVLEPLVIYVRDEIARPNIGEKKYKKFMPYLLTVFFLIWTLNLIGLTPLGINVTGNIAVTLCLALCTLVITNVSANADYWKHIFWMPGVPVPMKIVLAPIEVLGIFTKPFSLMIRLFANITAGHSVVMGLIAIIFLFKQQLTAGGAVGVSLALTLFISVIELLVAFLQAFIFTMLSSLFIGMAVQDHHHDDHH</sequence>
<evidence type="ECO:0000256" key="12">
    <source>
        <dbReference type="RuleBase" id="RU000483"/>
    </source>
</evidence>
<feature type="transmembrane region" description="Helical" evidence="11">
    <location>
        <begin position="356"/>
        <end position="377"/>
    </location>
</feature>
<keyword evidence="7 11" id="KW-1133">Transmembrane helix</keyword>
<dbReference type="InterPro" id="IPR045083">
    <property type="entry name" value="ATP_synth_F0_asu_bact/mt"/>
</dbReference>
<comment type="function">
    <text evidence="11 12">Key component of the proton channel; it plays a direct role in the translocation of protons across the membrane.</text>
</comment>
<keyword evidence="8 11" id="KW-0406">Ion transport</keyword>
<evidence type="ECO:0000256" key="9">
    <source>
        <dbReference type="ARBA" id="ARBA00023136"/>
    </source>
</evidence>
<evidence type="ECO:0000256" key="2">
    <source>
        <dbReference type="ARBA" id="ARBA00006810"/>
    </source>
</evidence>
<evidence type="ECO:0000313" key="14">
    <source>
        <dbReference type="Proteomes" id="UP000005638"/>
    </source>
</evidence>
<dbReference type="Pfam" id="PF00119">
    <property type="entry name" value="ATP-synt_A"/>
    <property type="match status" value="1"/>
</dbReference>
<dbReference type="EMBL" id="CP003222">
    <property type="protein sequence ID" value="AEW86447.1"/>
    <property type="molecule type" value="Genomic_DNA"/>
</dbReference>
<evidence type="ECO:0000256" key="10">
    <source>
        <dbReference type="ARBA" id="ARBA00023310"/>
    </source>
</evidence>
<keyword evidence="6 11" id="KW-0375">Hydrogen ion transport</keyword>
<evidence type="ECO:0000256" key="3">
    <source>
        <dbReference type="ARBA" id="ARBA00022448"/>
    </source>
</evidence>
<protein>
    <recommendedName>
        <fullName evidence="11 12">ATP synthase subunit a</fullName>
    </recommendedName>
    <alternativeName>
        <fullName evidence="11">ATP synthase F0 sector subunit a</fullName>
    </alternativeName>
    <alternativeName>
        <fullName evidence="11">F-ATPase subunit 6</fullName>
    </alternativeName>
</protein>
<proteinExistence type="inferred from homology"/>
<dbReference type="Proteomes" id="UP000005638">
    <property type="component" value="Chromosome"/>
</dbReference>
<feature type="transmembrane region" description="Helical" evidence="11">
    <location>
        <begin position="297"/>
        <end position="317"/>
    </location>
</feature>
<dbReference type="NCBIfam" id="TIGR01131">
    <property type="entry name" value="ATP_synt_6_or_A"/>
    <property type="match status" value="1"/>
</dbReference>
<dbReference type="GO" id="GO:0005886">
    <property type="term" value="C:plasma membrane"/>
    <property type="evidence" value="ECO:0007669"/>
    <property type="project" value="UniProtKB-SubCell"/>
</dbReference>
<evidence type="ECO:0000256" key="8">
    <source>
        <dbReference type="ARBA" id="ARBA00023065"/>
    </source>
</evidence>
<dbReference type="InterPro" id="IPR035908">
    <property type="entry name" value="F0_ATP_A_sf"/>
</dbReference>
<accession>G8X7W4</accession>
<dbReference type="SUPFAM" id="SSF81336">
    <property type="entry name" value="F1F0 ATP synthase subunit A"/>
    <property type="match status" value="1"/>
</dbReference>
<dbReference type="STRING" id="1041826.FCOL_08160"/>
<evidence type="ECO:0000313" key="13">
    <source>
        <dbReference type="EMBL" id="AEW86447.1"/>
    </source>
</evidence>
<keyword evidence="10 11" id="KW-0066">ATP synthesis</keyword>
<keyword evidence="14" id="KW-1185">Reference proteome</keyword>
<dbReference type="InterPro" id="IPR000568">
    <property type="entry name" value="ATP_synth_F0_asu"/>
</dbReference>
<dbReference type="PANTHER" id="PTHR11410">
    <property type="entry name" value="ATP SYNTHASE SUBUNIT A"/>
    <property type="match status" value="1"/>
</dbReference>